<sequence>MQDGKPNSYHPKQARVQDERCPCPHVSRQKARRSDGFGPTSRGASLPGRQHPTFTTPGLRAQPPLHKGRDSAWPSPPRALRPAPSPGLRPRPGGEEEGKGAASPGRSARYSRGAPRAPHLPVAPATCPSRPQPDHRRPTLTAPAPPQPAKALASSRLLRPAAARTSGGRALSARDQYRRTAAAHWGSRERAEEAANRRREVRAAQLRGAMADAWAGPGASPEELTTVAQEGLGARRGAAAGSAGRETSTQLTAPSRK</sequence>
<organism evidence="2 3">
    <name type="scientific">Microtus ochrogaster</name>
    <name type="common">Prairie vole</name>
    <dbReference type="NCBI Taxonomy" id="79684"/>
    <lineage>
        <taxon>Eukaryota</taxon>
        <taxon>Metazoa</taxon>
        <taxon>Chordata</taxon>
        <taxon>Craniata</taxon>
        <taxon>Vertebrata</taxon>
        <taxon>Euteleostomi</taxon>
        <taxon>Mammalia</taxon>
        <taxon>Eutheria</taxon>
        <taxon>Euarchontoglires</taxon>
        <taxon>Glires</taxon>
        <taxon>Rodentia</taxon>
        <taxon>Myomorpha</taxon>
        <taxon>Muroidea</taxon>
        <taxon>Cricetidae</taxon>
        <taxon>Arvicolinae</taxon>
        <taxon>Microtus</taxon>
    </lineage>
</organism>
<feature type="compositionally biased region" description="Pro residues" evidence="1">
    <location>
        <begin position="74"/>
        <end position="89"/>
    </location>
</feature>
<evidence type="ECO:0000256" key="1">
    <source>
        <dbReference type="SAM" id="MobiDB-lite"/>
    </source>
</evidence>
<keyword evidence="2" id="KW-1185">Reference proteome</keyword>
<dbReference type="Proteomes" id="UP000694915">
    <property type="component" value="Unplaced"/>
</dbReference>
<accession>A0ABM1TU48</accession>
<feature type="compositionally biased region" description="Polar residues" evidence="1">
    <location>
        <begin position="246"/>
        <end position="257"/>
    </location>
</feature>
<protein>
    <submittedName>
        <fullName evidence="3">Bcl-2-binding component 3-like</fullName>
    </submittedName>
</protein>
<feature type="region of interest" description="Disordered" evidence="1">
    <location>
        <begin position="1"/>
        <end position="199"/>
    </location>
</feature>
<evidence type="ECO:0000313" key="2">
    <source>
        <dbReference type="Proteomes" id="UP000694915"/>
    </source>
</evidence>
<evidence type="ECO:0000313" key="3">
    <source>
        <dbReference type="RefSeq" id="XP_026633260.1"/>
    </source>
</evidence>
<name>A0ABM1TU48_MICOH</name>
<feature type="compositionally biased region" description="Low complexity" evidence="1">
    <location>
        <begin position="231"/>
        <end position="245"/>
    </location>
</feature>
<proteinExistence type="predicted"/>
<feature type="region of interest" description="Disordered" evidence="1">
    <location>
        <begin position="212"/>
        <end position="257"/>
    </location>
</feature>
<reference evidence="3" key="1">
    <citation type="submission" date="2025-08" db="UniProtKB">
        <authorList>
            <consortium name="RefSeq"/>
        </authorList>
    </citation>
    <scope>IDENTIFICATION</scope>
</reference>
<gene>
    <name evidence="3" type="primary">LOC113455624</name>
</gene>
<feature type="compositionally biased region" description="Basic and acidic residues" evidence="1">
    <location>
        <begin position="186"/>
        <end position="199"/>
    </location>
</feature>
<dbReference type="RefSeq" id="XP_026633260.1">
    <property type="nucleotide sequence ID" value="XM_026777459.1"/>
</dbReference>
<feature type="compositionally biased region" description="Low complexity" evidence="1">
    <location>
        <begin position="149"/>
        <end position="166"/>
    </location>
</feature>
<dbReference type="GeneID" id="113455624"/>